<geneLocation type="plasmid" evidence="3 4">
    <name>pNY11312-NR</name>
</geneLocation>
<feature type="compositionally biased region" description="Basic and acidic residues" evidence="1">
    <location>
        <begin position="58"/>
        <end position="74"/>
    </location>
</feature>
<evidence type="ECO:0000256" key="2">
    <source>
        <dbReference type="SAM" id="SignalP"/>
    </source>
</evidence>
<protein>
    <submittedName>
        <fullName evidence="3">Uncharacterized protein</fullName>
    </submittedName>
</protein>
<keyword evidence="4" id="KW-1185">Reference proteome</keyword>
<evidence type="ECO:0000313" key="4">
    <source>
        <dbReference type="Proteomes" id="UP001211866"/>
    </source>
</evidence>
<sequence>MRRAIVFLAVMGIAAGASAASVGTETREGTDTKQGQTIENSQNIQLRKGNSKRNVTGSDRRAAEERAREKRQTDDISAELQGAALFIPMLQEIEQGQVDTGSNPVAELFQSCRFFTSAQPVPVALGASPSPMEVNYLAGGDVSLVWGAQNSEVSISANDKITVRSSDPAVPRVRVSGASIWQRYYWHETASLFRVGAARDIARCYFAYGLTIAGAMKNLAQGGRFQETKLSEKVVLVRGDLQERAAGALVAAMRAPSLRKEIEANTLRVTSADCILPTLAGLNQGSTEWQCGSLKVDPSRVMATLGGMTVLGENQFMGQRLAFAQVTGQSVTARSSNSRSTYASQDATSETGQDVSMAKRKSTTVDRSTTTGASGKADTNATPK</sequence>
<reference evidence="3 4" key="1">
    <citation type="submission" date="2022-05" db="EMBL/GenBank/DDBJ databases">
        <title>Complete sequence of strain NY11312.</title>
        <authorList>
            <person name="Zhou D."/>
        </authorList>
    </citation>
    <scope>NUCLEOTIDE SEQUENCE [LARGE SCALE GENOMIC DNA]</scope>
    <source>
        <strain evidence="3 4">NY11312</strain>
        <plasmid evidence="3 4">pNY11312-NR</plasmid>
    </source>
</reference>
<proteinExistence type="predicted"/>
<name>A0ABY7NB33_ALCFA</name>
<gene>
    <name evidence="3" type="ORF">M2J83_21185</name>
</gene>
<feature type="chain" id="PRO_5045897720" evidence="2">
    <location>
        <begin position="20"/>
        <end position="384"/>
    </location>
</feature>
<evidence type="ECO:0000256" key="1">
    <source>
        <dbReference type="SAM" id="MobiDB-lite"/>
    </source>
</evidence>
<organism evidence="3 4">
    <name type="scientific">Alcaligenes faecalis</name>
    <dbReference type="NCBI Taxonomy" id="511"/>
    <lineage>
        <taxon>Bacteria</taxon>
        <taxon>Pseudomonadati</taxon>
        <taxon>Pseudomonadota</taxon>
        <taxon>Betaproteobacteria</taxon>
        <taxon>Burkholderiales</taxon>
        <taxon>Alcaligenaceae</taxon>
        <taxon>Alcaligenes</taxon>
    </lineage>
</organism>
<feature type="compositionally biased region" description="Polar residues" evidence="1">
    <location>
        <begin position="32"/>
        <end position="45"/>
    </location>
</feature>
<feature type="signal peptide" evidence="2">
    <location>
        <begin position="1"/>
        <end position="19"/>
    </location>
</feature>
<accession>A0ABY7NB33</accession>
<feature type="region of interest" description="Disordered" evidence="1">
    <location>
        <begin position="19"/>
        <end position="75"/>
    </location>
</feature>
<feature type="region of interest" description="Disordered" evidence="1">
    <location>
        <begin position="333"/>
        <end position="384"/>
    </location>
</feature>
<keyword evidence="3" id="KW-0614">Plasmid</keyword>
<dbReference type="RefSeq" id="WP_270120445.1">
    <property type="nucleotide sequence ID" value="NZ_CP096917.1"/>
</dbReference>
<feature type="compositionally biased region" description="Polar residues" evidence="1">
    <location>
        <begin position="365"/>
        <end position="384"/>
    </location>
</feature>
<evidence type="ECO:0000313" key="3">
    <source>
        <dbReference type="EMBL" id="WBM40420.1"/>
    </source>
</evidence>
<dbReference type="Proteomes" id="UP001211866">
    <property type="component" value="Plasmid pNY11312-NR"/>
</dbReference>
<dbReference type="EMBL" id="CP096917">
    <property type="protein sequence ID" value="WBM40420.1"/>
    <property type="molecule type" value="Genomic_DNA"/>
</dbReference>
<keyword evidence="2" id="KW-0732">Signal</keyword>
<feature type="compositionally biased region" description="Polar residues" evidence="1">
    <location>
        <begin position="333"/>
        <end position="354"/>
    </location>
</feature>